<comment type="caution">
    <text evidence="9">The sequence shown here is derived from an EMBL/GenBank/DDBJ whole genome shotgun (WGS) entry which is preliminary data.</text>
</comment>
<dbReference type="PANTHER" id="PTHR11264">
    <property type="entry name" value="URACIL-DNA GLYCOSYLASE"/>
    <property type="match status" value="1"/>
</dbReference>
<feature type="compositionally biased region" description="Basic and acidic residues" evidence="7">
    <location>
        <begin position="375"/>
        <end position="395"/>
    </location>
</feature>
<accession>A0ABR1RE93</accession>
<feature type="compositionally biased region" description="Basic and acidic residues" evidence="7">
    <location>
        <begin position="322"/>
        <end position="354"/>
    </location>
</feature>
<evidence type="ECO:0000256" key="2">
    <source>
        <dbReference type="ARBA" id="ARBA00022763"/>
    </source>
</evidence>
<dbReference type="InterPro" id="IPR036895">
    <property type="entry name" value="Uracil-DNA_glycosylase-like_sf"/>
</dbReference>
<dbReference type="PROSITE" id="PS00130">
    <property type="entry name" value="U_DNA_GLYCOSYLASE"/>
    <property type="match status" value="1"/>
</dbReference>
<evidence type="ECO:0000256" key="4">
    <source>
        <dbReference type="ARBA" id="ARBA00023204"/>
    </source>
</evidence>
<dbReference type="Proteomes" id="UP001396898">
    <property type="component" value="Unassembled WGS sequence"/>
</dbReference>
<comment type="subcellular location">
    <subcellularLocation>
        <location evidence="5">Mitochondrion</location>
    </subcellularLocation>
    <subcellularLocation>
        <location evidence="5">Nucleus</location>
    </subcellularLocation>
</comment>
<dbReference type="HAMAP" id="MF_00148">
    <property type="entry name" value="UDG"/>
    <property type="match status" value="1"/>
</dbReference>
<evidence type="ECO:0000256" key="3">
    <source>
        <dbReference type="ARBA" id="ARBA00022801"/>
    </source>
</evidence>
<dbReference type="EMBL" id="JAQQWI010000016">
    <property type="protein sequence ID" value="KAK8008553.1"/>
    <property type="molecule type" value="Genomic_DNA"/>
</dbReference>
<feature type="domain" description="Uracil-DNA glycosylase-like" evidence="8">
    <location>
        <begin position="128"/>
        <end position="292"/>
    </location>
</feature>
<dbReference type="NCBIfam" id="NF003589">
    <property type="entry name" value="PRK05254.1-2"/>
    <property type="match status" value="1"/>
</dbReference>
<keyword evidence="2 5" id="KW-0227">DNA damage</keyword>
<evidence type="ECO:0000256" key="6">
    <source>
        <dbReference type="PROSITE-ProRule" id="PRU10072"/>
    </source>
</evidence>
<dbReference type="SMART" id="SM00987">
    <property type="entry name" value="UreE_C"/>
    <property type="match status" value="1"/>
</dbReference>
<keyword evidence="5" id="KW-0539">Nucleus</keyword>
<feature type="region of interest" description="Disordered" evidence="7">
    <location>
        <begin position="315"/>
        <end position="395"/>
    </location>
</feature>
<gene>
    <name evidence="5" type="primary">UNG1</name>
    <name evidence="9" type="ORF">PG991_011104</name>
</gene>
<keyword evidence="5" id="KW-0496">Mitochondrion</keyword>
<dbReference type="CDD" id="cd10027">
    <property type="entry name" value="UDG-F1-like"/>
    <property type="match status" value="1"/>
</dbReference>
<dbReference type="EC" id="3.2.2.27" evidence="5"/>
<dbReference type="NCBIfam" id="TIGR00628">
    <property type="entry name" value="ung"/>
    <property type="match status" value="1"/>
</dbReference>
<dbReference type="InterPro" id="IPR018085">
    <property type="entry name" value="Ura-DNA_Glyclase_AS"/>
</dbReference>
<dbReference type="SUPFAM" id="SSF52141">
    <property type="entry name" value="Uracil-DNA glycosylase-like"/>
    <property type="match status" value="1"/>
</dbReference>
<sequence length="395" mass="43325">MSTLKRKAAAATEANKKSKPNASITSFFGAPKPATANGVSSSSSAAAAAAPEPPALKFDKAKWVASLKPEQKKLLQLEIDTLDVSWLAHLKDEIMSKEFLDLKQFLEREKAQGKKVFPPQEDIYSWSRHTPFHTVKVVILGQDPYHNVNQAHGLAFSVRPPTTTPPSLRNIFIGLKKDYPDFVVPDKNAGYLVPWADRGVLMLNTCLTVRAHEANSHANRGWERFTQKVIDLVAARRTRGVVFMAWGTPAGKRVLKVDQKRHLVLKSVHPSPLSAMRGFFDCGHFRKGNDWLVTRYGPGSEIDWDLTPKKAPAAAAAPAADAKAESKVESKTESKIDGKAKGVDEVKDEKEKENIVPPPAVVVSGTDEEEDDGTVQEKSKVLDKAGENPPVGEEK</sequence>
<comment type="similarity">
    <text evidence="1 5">Belongs to the uracil-DNA glycosylase (UDG) superfamily. UNG family.</text>
</comment>
<dbReference type="NCBIfam" id="NF003592">
    <property type="entry name" value="PRK05254.1-5"/>
    <property type="match status" value="1"/>
</dbReference>
<dbReference type="Gene3D" id="3.40.470.10">
    <property type="entry name" value="Uracil-DNA glycosylase-like domain"/>
    <property type="match status" value="1"/>
</dbReference>
<feature type="region of interest" description="Disordered" evidence="7">
    <location>
        <begin position="1"/>
        <end position="46"/>
    </location>
</feature>
<evidence type="ECO:0000256" key="7">
    <source>
        <dbReference type="SAM" id="MobiDB-lite"/>
    </source>
</evidence>
<dbReference type="SMART" id="SM00986">
    <property type="entry name" value="UDG"/>
    <property type="match status" value="1"/>
</dbReference>
<dbReference type="Pfam" id="PF03167">
    <property type="entry name" value="UDG"/>
    <property type="match status" value="1"/>
</dbReference>
<keyword evidence="4 5" id="KW-0234">DNA repair</keyword>
<proteinExistence type="inferred from homology"/>
<keyword evidence="10" id="KW-1185">Reference proteome</keyword>
<keyword evidence="3 5" id="KW-0378">Hydrolase</keyword>
<reference evidence="9 10" key="1">
    <citation type="submission" date="2023-01" db="EMBL/GenBank/DDBJ databases">
        <title>Analysis of 21 Apiospora genomes using comparative genomics revels a genus with tremendous synthesis potential of carbohydrate active enzymes and secondary metabolites.</title>
        <authorList>
            <person name="Sorensen T."/>
        </authorList>
    </citation>
    <scope>NUCLEOTIDE SEQUENCE [LARGE SCALE GENOMIC DNA]</scope>
    <source>
        <strain evidence="9 10">CBS 20057</strain>
    </source>
</reference>
<evidence type="ECO:0000256" key="1">
    <source>
        <dbReference type="ARBA" id="ARBA00008184"/>
    </source>
</evidence>
<dbReference type="PANTHER" id="PTHR11264:SF0">
    <property type="entry name" value="URACIL-DNA GLYCOSYLASE"/>
    <property type="match status" value="1"/>
</dbReference>
<evidence type="ECO:0000259" key="8">
    <source>
        <dbReference type="SMART" id="SM00986"/>
    </source>
</evidence>
<dbReference type="NCBIfam" id="NF003588">
    <property type="entry name" value="PRK05254.1-1"/>
    <property type="match status" value="1"/>
</dbReference>
<name>A0ABR1RE93_9PEZI</name>
<feature type="active site" description="Proton acceptor" evidence="5 6">
    <location>
        <position position="143"/>
    </location>
</feature>
<dbReference type="InterPro" id="IPR002043">
    <property type="entry name" value="UDG_fam1"/>
</dbReference>
<comment type="catalytic activity">
    <reaction evidence="5">
        <text>Hydrolyzes single-stranded DNA or mismatched double-stranded DNA and polynucleotides, releasing free uracil.</text>
        <dbReference type="EC" id="3.2.2.27"/>
    </reaction>
</comment>
<evidence type="ECO:0000256" key="5">
    <source>
        <dbReference type="HAMAP-Rule" id="MF_03166"/>
    </source>
</evidence>
<evidence type="ECO:0000313" key="10">
    <source>
        <dbReference type="Proteomes" id="UP001396898"/>
    </source>
</evidence>
<evidence type="ECO:0000313" key="9">
    <source>
        <dbReference type="EMBL" id="KAK8008553.1"/>
    </source>
</evidence>
<comment type="function">
    <text evidence="5">Excises uracil residues from the DNA which can arise as a result of misincorporation of dUMP residues by DNA polymerase or due to deamination of cytosine.</text>
</comment>
<protein>
    <recommendedName>
        <fullName evidence="5">Uracil-DNA glycosylase</fullName>
        <shortName evidence="5">UDG</shortName>
        <ecNumber evidence="5">3.2.2.27</ecNumber>
    </recommendedName>
</protein>
<dbReference type="InterPro" id="IPR005122">
    <property type="entry name" value="Uracil-DNA_glycosylase-like"/>
</dbReference>
<organism evidence="9 10">
    <name type="scientific">Apiospora marii</name>
    <dbReference type="NCBI Taxonomy" id="335849"/>
    <lineage>
        <taxon>Eukaryota</taxon>
        <taxon>Fungi</taxon>
        <taxon>Dikarya</taxon>
        <taxon>Ascomycota</taxon>
        <taxon>Pezizomycotina</taxon>
        <taxon>Sordariomycetes</taxon>
        <taxon>Xylariomycetidae</taxon>
        <taxon>Amphisphaeriales</taxon>
        <taxon>Apiosporaceae</taxon>
        <taxon>Apiospora</taxon>
    </lineage>
</organism>